<evidence type="ECO:0000256" key="1">
    <source>
        <dbReference type="ARBA" id="ARBA00004123"/>
    </source>
</evidence>
<evidence type="ECO:0000256" key="4">
    <source>
        <dbReference type="ARBA" id="ARBA00023163"/>
    </source>
</evidence>
<dbReference type="CDD" id="cd18914">
    <property type="entry name" value="bHLH_AtORG2_like"/>
    <property type="match status" value="1"/>
</dbReference>
<dbReference type="OrthoDB" id="1935281at2759"/>
<feature type="region of interest" description="Disordered" evidence="6">
    <location>
        <begin position="75"/>
        <end position="95"/>
    </location>
</feature>
<dbReference type="AlphaFoldDB" id="A0A8M8UY24"/>
<keyword evidence="5" id="KW-0539">Nucleus</keyword>
<name>A0A8M8UY24_SESIN</name>
<dbReference type="Pfam" id="PF00010">
    <property type="entry name" value="HLH"/>
    <property type="match status" value="1"/>
</dbReference>
<dbReference type="InterPro" id="IPR011598">
    <property type="entry name" value="bHLH_dom"/>
</dbReference>
<comment type="subcellular location">
    <subcellularLocation>
        <location evidence="1">Nucleus</location>
    </subcellularLocation>
</comment>
<dbReference type="GO" id="GO:0046983">
    <property type="term" value="F:protein dimerization activity"/>
    <property type="evidence" value="ECO:0007669"/>
    <property type="project" value="InterPro"/>
</dbReference>
<evidence type="ECO:0000256" key="2">
    <source>
        <dbReference type="ARBA" id="ARBA00023015"/>
    </source>
</evidence>
<dbReference type="GO" id="GO:0000981">
    <property type="term" value="F:DNA-binding transcription factor activity, RNA polymerase II-specific"/>
    <property type="evidence" value="ECO:0007669"/>
    <property type="project" value="TreeGrafter"/>
</dbReference>
<feature type="region of interest" description="Disordered" evidence="6">
    <location>
        <begin position="1"/>
        <end position="22"/>
    </location>
</feature>
<keyword evidence="8" id="KW-1185">Reference proteome</keyword>
<dbReference type="GeneID" id="105160541"/>
<reference evidence="9" key="1">
    <citation type="submission" date="2025-08" db="UniProtKB">
        <authorList>
            <consortium name="RefSeq"/>
        </authorList>
    </citation>
    <scope>IDENTIFICATION</scope>
</reference>
<dbReference type="PANTHER" id="PTHR13935">
    <property type="entry name" value="ACHAETE-SCUTE TRANSCRIPTION FACTOR-RELATED"/>
    <property type="match status" value="1"/>
</dbReference>
<sequence length="159" mass="18047">MDEGSTHTKKIMHRDTERQRRQEMSGLYASIRSLLPQEYTKGKRCASDHVGQAVNYVKHMQKKIEEMKMRRDKLKRLSNSSGPANTYAEDQNSDMMSGSSNCVTVNGFHGAVEILMSSSFNQGDFPLSKAIAHLLGRGLTDKLMRQSKFTEFIDINKKN</sequence>
<accession>A0A8M8UY24</accession>
<feature type="domain" description="BHLH" evidence="7">
    <location>
        <begin position="8"/>
        <end position="60"/>
    </location>
</feature>
<evidence type="ECO:0000259" key="7">
    <source>
        <dbReference type="PROSITE" id="PS50888"/>
    </source>
</evidence>
<dbReference type="Gene3D" id="4.10.280.10">
    <property type="entry name" value="Helix-loop-helix DNA-binding domain"/>
    <property type="match status" value="1"/>
</dbReference>
<gene>
    <name evidence="9" type="primary">LOC105160541</name>
</gene>
<organism evidence="8 9">
    <name type="scientific">Sesamum indicum</name>
    <name type="common">Oriental sesame</name>
    <name type="synonym">Sesamum orientale</name>
    <dbReference type="NCBI Taxonomy" id="4182"/>
    <lineage>
        <taxon>Eukaryota</taxon>
        <taxon>Viridiplantae</taxon>
        <taxon>Streptophyta</taxon>
        <taxon>Embryophyta</taxon>
        <taxon>Tracheophyta</taxon>
        <taxon>Spermatophyta</taxon>
        <taxon>Magnoliopsida</taxon>
        <taxon>eudicotyledons</taxon>
        <taxon>Gunneridae</taxon>
        <taxon>Pentapetalae</taxon>
        <taxon>asterids</taxon>
        <taxon>lamiids</taxon>
        <taxon>Lamiales</taxon>
        <taxon>Pedaliaceae</taxon>
        <taxon>Sesamum</taxon>
    </lineage>
</organism>
<keyword evidence="4" id="KW-0804">Transcription</keyword>
<keyword evidence="3" id="KW-0238">DNA-binding</keyword>
<dbReference type="SUPFAM" id="SSF47459">
    <property type="entry name" value="HLH, helix-loop-helix DNA-binding domain"/>
    <property type="match status" value="1"/>
</dbReference>
<evidence type="ECO:0000313" key="8">
    <source>
        <dbReference type="Proteomes" id="UP000504604"/>
    </source>
</evidence>
<keyword evidence="2" id="KW-0805">Transcription regulation</keyword>
<dbReference type="GO" id="GO:0000977">
    <property type="term" value="F:RNA polymerase II transcription regulatory region sequence-specific DNA binding"/>
    <property type="evidence" value="ECO:0007669"/>
    <property type="project" value="TreeGrafter"/>
</dbReference>
<feature type="compositionally biased region" description="Basic and acidic residues" evidence="6">
    <location>
        <begin position="13"/>
        <end position="22"/>
    </location>
</feature>
<protein>
    <submittedName>
        <fullName evidence="9">Transcription factor bHLH36 isoform X1</fullName>
    </submittedName>
</protein>
<dbReference type="InterPro" id="IPR036638">
    <property type="entry name" value="HLH_DNA-bd_sf"/>
</dbReference>
<dbReference type="PANTHER" id="PTHR13935:SF106">
    <property type="entry name" value="ACHAETE-SCUTE COMPLEX PROTEIN T5-RELATED"/>
    <property type="match status" value="1"/>
</dbReference>
<dbReference type="InterPro" id="IPR015660">
    <property type="entry name" value="MASH1/Ascl1a-like"/>
</dbReference>
<evidence type="ECO:0000256" key="6">
    <source>
        <dbReference type="SAM" id="MobiDB-lite"/>
    </source>
</evidence>
<dbReference type="PROSITE" id="PS50888">
    <property type="entry name" value="BHLH"/>
    <property type="match status" value="1"/>
</dbReference>
<evidence type="ECO:0000313" key="9">
    <source>
        <dbReference type="RefSeq" id="XP_020548864.1"/>
    </source>
</evidence>
<proteinExistence type="predicted"/>
<feature type="compositionally biased region" description="Polar residues" evidence="6">
    <location>
        <begin position="77"/>
        <end position="95"/>
    </location>
</feature>
<evidence type="ECO:0000256" key="3">
    <source>
        <dbReference type="ARBA" id="ARBA00023125"/>
    </source>
</evidence>
<dbReference type="GO" id="GO:0090575">
    <property type="term" value="C:RNA polymerase II transcription regulator complex"/>
    <property type="evidence" value="ECO:0007669"/>
    <property type="project" value="TreeGrafter"/>
</dbReference>
<dbReference type="Proteomes" id="UP000504604">
    <property type="component" value="Linkage group LG4"/>
</dbReference>
<evidence type="ECO:0000256" key="5">
    <source>
        <dbReference type="ARBA" id="ARBA00023242"/>
    </source>
</evidence>
<dbReference type="RefSeq" id="XP_020548864.1">
    <property type="nucleotide sequence ID" value="XM_020693205.1"/>
</dbReference>